<dbReference type="EMBL" id="CAJNOI010001396">
    <property type="protein sequence ID" value="CAF1410068.1"/>
    <property type="molecule type" value="Genomic_DNA"/>
</dbReference>
<dbReference type="EMBL" id="CAJNOM010001720">
    <property type="protein sequence ID" value="CAF1617229.1"/>
    <property type="molecule type" value="Genomic_DNA"/>
</dbReference>
<dbReference type="Proteomes" id="UP000663877">
    <property type="component" value="Unassembled WGS sequence"/>
</dbReference>
<accession>A0A815LXI1</accession>
<protein>
    <recommendedName>
        <fullName evidence="1">HTH OST-type domain-containing protein</fullName>
    </recommendedName>
</protein>
<dbReference type="InterPro" id="IPR041966">
    <property type="entry name" value="LOTUS-like"/>
</dbReference>
<gene>
    <name evidence="2" type="ORF">BJG266_LOCUS38154</name>
    <name evidence="3" type="ORF">QVE165_LOCUS55021</name>
</gene>
<evidence type="ECO:0000313" key="3">
    <source>
        <dbReference type="EMBL" id="CAF1617229.1"/>
    </source>
</evidence>
<keyword evidence="4" id="KW-1185">Reference proteome</keyword>
<dbReference type="AlphaFoldDB" id="A0A815LXI1"/>
<dbReference type="InterPro" id="IPR025605">
    <property type="entry name" value="OST-HTH/LOTUS_dom"/>
</dbReference>
<evidence type="ECO:0000259" key="1">
    <source>
        <dbReference type="PROSITE" id="PS51644"/>
    </source>
</evidence>
<evidence type="ECO:0000313" key="5">
    <source>
        <dbReference type="Proteomes" id="UP000663877"/>
    </source>
</evidence>
<evidence type="ECO:0000313" key="4">
    <source>
        <dbReference type="Proteomes" id="UP000663832"/>
    </source>
</evidence>
<name>A0A815LXI1_9BILA</name>
<dbReference type="Pfam" id="PF12872">
    <property type="entry name" value="OST-HTH"/>
    <property type="match status" value="2"/>
</dbReference>
<dbReference type="Proteomes" id="UP000663832">
    <property type="component" value="Unassembled WGS sequence"/>
</dbReference>
<proteinExistence type="predicted"/>
<sequence length="219" mass="25330">MATALCISSPPTYDSVKDRIKYILSTHVNSLPTTTDGLTLTELCKEYERRYDTGELPYRELGFETLTRFLSSMKDVVRMDLTEWPAKCYLRIKTNEQTEKRAKVVAHDTHSSRKEDYKRQFKSGSSVAYTVVKNNIISLLQTSLQNNNNSSLTLTELCHQYSNKNSSQPLPYEQLGYSTLEDLLESMRNRIRVDNRRCYLITNKNGPKKGENTSKYRED</sequence>
<dbReference type="PROSITE" id="PS51644">
    <property type="entry name" value="HTH_OST"/>
    <property type="match status" value="2"/>
</dbReference>
<comment type="caution">
    <text evidence="2">The sequence shown here is derived from an EMBL/GenBank/DDBJ whole genome shotgun (WGS) entry which is preliminary data.</text>
</comment>
<organism evidence="2 5">
    <name type="scientific">Adineta steineri</name>
    <dbReference type="NCBI Taxonomy" id="433720"/>
    <lineage>
        <taxon>Eukaryota</taxon>
        <taxon>Metazoa</taxon>
        <taxon>Spiralia</taxon>
        <taxon>Gnathifera</taxon>
        <taxon>Rotifera</taxon>
        <taxon>Eurotatoria</taxon>
        <taxon>Bdelloidea</taxon>
        <taxon>Adinetida</taxon>
        <taxon>Adinetidae</taxon>
        <taxon>Adineta</taxon>
    </lineage>
</organism>
<evidence type="ECO:0000313" key="2">
    <source>
        <dbReference type="EMBL" id="CAF1410068.1"/>
    </source>
</evidence>
<reference evidence="2" key="1">
    <citation type="submission" date="2021-02" db="EMBL/GenBank/DDBJ databases">
        <authorList>
            <person name="Nowell W R."/>
        </authorList>
    </citation>
    <scope>NUCLEOTIDE SEQUENCE</scope>
</reference>
<dbReference type="OrthoDB" id="10052065at2759"/>
<dbReference type="Gene3D" id="3.30.420.610">
    <property type="entry name" value="LOTUS domain-like"/>
    <property type="match status" value="2"/>
</dbReference>
<feature type="domain" description="HTH OST-type" evidence="1">
    <location>
        <begin position="132"/>
        <end position="205"/>
    </location>
</feature>
<feature type="domain" description="HTH OST-type" evidence="1">
    <location>
        <begin position="12"/>
        <end position="94"/>
    </location>
</feature>